<accession>A0A8S5URC9</accession>
<protein>
    <submittedName>
        <fullName evidence="1">Uncharacterized protein</fullName>
    </submittedName>
</protein>
<sequence>MNYPFTRDFLLKLSGLTDADLNETLRDCADDVCKLMNFAYAEGVKAGKKAVGA</sequence>
<reference evidence="1" key="1">
    <citation type="journal article" date="2021" name="Proc. Natl. Acad. Sci. U.S.A.">
        <title>A Catalog of Tens of Thousands of Viruses from Human Metagenomes Reveals Hidden Associations with Chronic Diseases.</title>
        <authorList>
            <person name="Tisza M.J."/>
            <person name="Buck C.B."/>
        </authorList>
    </citation>
    <scope>NUCLEOTIDE SEQUENCE</scope>
    <source>
        <strain evidence="1">CtsIb3</strain>
    </source>
</reference>
<dbReference type="EMBL" id="BK016124">
    <property type="protein sequence ID" value="DAF97031.1"/>
    <property type="molecule type" value="Genomic_DNA"/>
</dbReference>
<proteinExistence type="predicted"/>
<evidence type="ECO:0000313" key="1">
    <source>
        <dbReference type="EMBL" id="DAF97031.1"/>
    </source>
</evidence>
<name>A0A8S5URC9_9CAUD</name>
<feature type="non-terminal residue" evidence="1">
    <location>
        <position position="53"/>
    </location>
</feature>
<organism evidence="1">
    <name type="scientific">Myoviridae sp. ctsIb3</name>
    <dbReference type="NCBI Taxonomy" id="2825189"/>
    <lineage>
        <taxon>Viruses</taxon>
        <taxon>Duplodnaviria</taxon>
        <taxon>Heunggongvirae</taxon>
        <taxon>Uroviricota</taxon>
        <taxon>Caudoviricetes</taxon>
    </lineage>
</organism>